<reference evidence="2 3" key="1">
    <citation type="journal article" date="2014" name="Genome Biol. Evol.">
        <title>The secreted proteins of Achlya hypogyna and Thraustotheca clavata identify the ancestral oomycete secretome and reveal gene acquisitions by horizontal gene transfer.</title>
        <authorList>
            <person name="Misner I."/>
            <person name="Blouin N."/>
            <person name="Leonard G."/>
            <person name="Richards T.A."/>
            <person name="Lane C.E."/>
        </authorList>
    </citation>
    <scope>NUCLEOTIDE SEQUENCE [LARGE SCALE GENOMIC DNA]</scope>
    <source>
        <strain evidence="2 3">ATCC 48635</strain>
    </source>
</reference>
<dbReference type="Gene3D" id="3.30.1330.40">
    <property type="entry name" value="RutC-like"/>
    <property type="match status" value="1"/>
</dbReference>
<keyword evidence="3" id="KW-1185">Reference proteome</keyword>
<dbReference type="STRING" id="1202772.A0A1V9YX94"/>
<dbReference type="SUPFAM" id="SSF55298">
    <property type="entry name" value="YjgF-like"/>
    <property type="match status" value="1"/>
</dbReference>
<evidence type="ECO:0000313" key="2">
    <source>
        <dbReference type="EMBL" id="OQR90355.1"/>
    </source>
</evidence>
<gene>
    <name evidence="2" type="ORF">ACHHYP_05614</name>
</gene>
<feature type="domain" description="Endoribonuclease L-PSP/chorismate mutase-like" evidence="1">
    <location>
        <begin position="5"/>
        <end position="145"/>
    </location>
</feature>
<sequence>MSIDARLAELGYVLPAVTTPKGNYKLAVRSGNQIFTAGHIPATANGDLVTGKVGLNVTPEQAYEAAHLVALSLLATLKAELGDLNKVKRLVKTMGFVNCVDGFSAQASVINGCSDTFAKVFGDIGIGARSAVGTNALPLNVCVEIEVIVEVEA</sequence>
<evidence type="ECO:0000313" key="3">
    <source>
        <dbReference type="Proteomes" id="UP000243579"/>
    </source>
</evidence>
<dbReference type="CDD" id="cd02199">
    <property type="entry name" value="YjgF_YER057c_UK114_like_1"/>
    <property type="match status" value="1"/>
</dbReference>
<dbReference type="AlphaFoldDB" id="A0A1V9YX94"/>
<dbReference type="EMBL" id="JNBR01000636">
    <property type="protein sequence ID" value="OQR90355.1"/>
    <property type="molecule type" value="Genomic_DNA"/>
</dbReference>
<name>A0A1V9YX94_ACHHY</name>
<dbReference type="InterPro" id="IPR035959">
    <property type="entry name" value="RutC-like_sf"/>
</dbReference>
<organism evidence="2 3">
    <name type="scientific">Achlya hypogyna</name>
    <name type="common">Oomycete</name>
    <name type="synonym">Protoachlya hypogyna</name>
    <dbReference type="NCBI Taxonomy" id="1202772"/>
    <lineage>
        <taxon>Eukaryota</taxon>
        <taxon>Sar</taxon>
        <taxon>Stramenopiles</taxon>
        <taxon>Oomycota</taxon>
        <taxon>Saprolegniomycetes</taxon>
        <taxon>Saprolegniales</taxon>
        <taxon>Achlyaceae</taxon>
        <taxon>Achlya</taxon>
    </lineage>
</organism>
<dbReference type="Proteomes" id="UP000243579">
    <property type="component" value="Unassembled WGS sequence"/>
</dbReference>
<comment type="caution">
    <text evidence="2">The sequence shown here is derived from an EMBL/GenBank/DDBJ whole genome shotgun (WGS) entry which is preliminary data.</text>
</comment>
<dbReference type="PANTHER" id="PTHR43760:SF1">
    <property type="entry name" value="ENDORIBONUCLEASE L-PSP_CHORISMATE MUTASE-LIKE DOMAIN-CONTAINING PROTEIN"/>
    <property type="match status" value="1"/>
</dbReference>
<proteinExistence type="predicted"/>
<dbReference type="PANTHER" id="PTHR43760">
    <property type="entry name" value="ENDORIBONUCLEASE-RELATED"/>
    <property type="match status" value="1"/>
</dbReference>
<dbReference type="Pfam" id="PF14588">
    <property type="entry name" value="YjgF_endoribonc"/>
    <property type="match status" value="1"/>
</dbReference>
<evidence type="ECO:0000259" key="1">
    <source>
        <dbReference type="Pfam" id="PF14588"/>
    </source>
</evidence>
<accession>A0A1V9YX94</accession>
<dbReference type="InterPro" id="IPR013813">
    <property type="entry name" value="Endoribo_LPSP/chorism_mut-like"/>
</dbReference>
<dbReference type="OrthoDB" id="309640at2759"/>
<protein>
    <submittedName>
        <fullName evidence="2">Endoribonuclease L-PSP</fullName>
    </submittedName>
</protein>